<keyword evidence="1" id="KW-0472">Membrane</keyword>
<feature type="transmembrane region" description="Helical" evidence="1">
    <location>
        <begin position="60"/>
        <end position="83"/>
    </location>
</feature>
<proteinExistence type="predicted"/>
<dbReference type="Pfam" id="PF04020">
    <property type="entry name" value="Phage_holin_4_2"/>
    <property type="match status" value="1"/>
</dbReference>
<evidence type="ECO:0000313" key="3">
    <source>
        <dbReference type="Proteomes" id="UP001597351"/>
    </source>
</evidence>
<gene>
    <name evidence="2" type="ORF">ACFSDE_19715</name>
</gene>
<dbReference type="Proteomes" id="UP001597351">
    <property type="component" value="Unassembled WGS sequence"/>
</dbReference>
<dbReference type="PANTHER" id="PTHR37309:SF1">
    <property type="entry name" value="SLR0284 PROTEIN"/>
    <property type="match status" value="1"/>
</dbReference>
<feature type="transmembrane region" description="Helical" evidence="1">
    <location>
        <begin position="95"/>
        <end position="114"/>
    </location>
</feature>
<keyword evidence="1" id="KW-0812">Transmembrane</keyword>
<name>A0ABW4TT12_9ACTN</name>
<evidence type="ECO:0000256" key="1">
    <source>
        <dbReference type="SAM" id="Phobius"/>
    </source>
</evidence>
<comment type="caution">
    <text evidence="2">The sequence shown here is derived from an EMBL/GenBank/DDBJ whole genome shotgun (WGS) entry which is preliminary data.</text>
</comment>
<reference evidence="3" key="1">
    <citation type="journal article" date="2019" name="Int. J. Syst. Evol. Microbiol.">
        <title>The Global Catalogue of Microorganisms (GCM) 10K type strain sequencing project: providing services to taxonomists for standard genome sequencing and annotation.</title>
        <authorList>
            <consortium name="The Broad Institute Genomics Platform"/>
            <consortium name="The Broad Institute Genome Sequencing Center for Infectious Disease"/>
            <person name="Wu L."/>
            <person name="Ma J."/>
        </authorList>
    </citation>
    <scope>NUCLEOTIDE SEQUENCE [LARGE SCALE GENOMIC DNA]</scope>
    <source>
        <strain evidence="3">CGMCC 1.12477</strain>
    </source>
</reference>
<dbReference type="RefSeq" id="WP_343921202.1">
    <property type="nucleotide sequence ID" value="NZ_BAAAJT010000003.1"/>
</dbReference>
<evidence type="ECO:0000313" key="2">
    <source>
        <dbReference type="EMBL" id="MFD1949041.1"/>
    </source>
</evidence>
<feature type="transmembrane region" description="Helical" evidence="1">
    <location>
        <begin position="33"/>
        <end position="53"/>
    </location>
</feature>
<keyword evidence="3" id="KW-1185">Reference proteome</keyword>
<dbReference type="InterPro" id="IPR007165">
    <property type="entry name" value="Phage_holin_4_2"/>
</dbReference>
<keyword evidence="1" id="KW-1133">Transmembrane helix</keyword>
<protein>
    <submittedName>
        <fullName evidence="2">Phage holin family protein</fullName>
    </submittedName>
</protein>
<sequence length="115" mass="11920">MLRRLLVHWVLLAAVLALVALFADSVEVTGGVVGLLTAAAVLGLVNALVGPVLRLLSAPITLVTLGLFSLVINGLLLMVTAWFTDSLTVGGPLRTILAALVISVLNTLLSKLVLD</sequence>
<accession>A0ABW4TT12</accession>
<organism evidence="2 3">
    <name type="scientific">Nocardioides aestuarii</name>
    <dbReference type="NCBI Taxonomy" id="252231"/>
    <lineage>
        <taxon>Bacteria</taxon>
        <taxon>Bacillati</taxon>
        <taxon>Actinomycetota</taxon>
        <taxon>Actinomycetes</taxon>
        <taxon>Propionibacteriales</taxon>
        <taxon>Nocardioidaceae</taxon>
        <taxon>Nocardioides</taxon>
    </lineage>
</organism>
<dbReference type="PANTHER" id="PTHR37309">
    <property type="entry name" value="SLR0284 PROTEIN"/>
    <property type="match status" value="1"/>
</dbReference>
<dbReference type="EMBL" id="JBHUGD010000004">
    <property type="protein sequence ID" value="MFD1949041.1"/>
    <property type="molecule type" value="Genomic_DNA"/>
</dbReference>